<keyword evidence="2" id="KW-1185">Reference proteome</keyword>
<dbReference type="AlphaFoldDB" id="A0A6P6BJY2"/>
<dbReference type="GO" id="GO:0016020">
    <property type="term" value="C:membrane"/>
    <property type="evidence" value="ECO:0007669"/>
    <property type="project" value="TreeGrafter"/>
</dbReference>
<keyword evidence="1" id="KW-0732">Signal</keyword>
<keyword evidence="3 4" id="KW-0472">Membrane</keyword>
<feature type="signal peptide" evidence="1">
    <location>
        <begin position="1"/>
        <end position="28"/>
    </location>
</feature>
<evidence type="ECO:0000313" key="5">
    <source>
        <dbReference type="RefSeq" id="XP_023375403.1"/>
    </source>
</evidence>
<evidence type="ECO:0000256" key="1">
    <source>
        <dbReference type="SAM" id="SignalP"/>
    </source>
</evidence>
<dbReference type="CTD" id="6398"/>
<accession>A0A6P6BJY2</accession>
<dbReference type="RefSeq" id="XP_023375400.1">
    <property type="nucleotide sequence ID" value="XM_023519632.1"/>
</dbReference>
<dbReference type="PANTHER" id="PTHR15123">
    <property type="entry name" value="SECRETED AND TRANSMEMBRANE PROTEIN 1"/>
    <property type="match status" value="1"/>
</dbReference>
<dbReference type="OrthoDB" id="9451016at2759"/>
<dbReference type="RefSeq" id="XP_023375403.1">
    <property type="nucleotide sequence ID" value="XM_023519635.1"/>
</dbReference>
<dbReference type="InterPro" id="IPR033231">
    <property type="entry name" value="SECTM1"/>
</dbReference>
<dbReference type="GeneID" id="105301165"/>
<dbReference type="GO" id="GO:0006955">
    <property type="term" value="P:immune response"/>
    <property type="evidence" value="ECO:0007669"/>
    <property type="project" value="InterPro"/>
</dbReference>
<dbReference type="RefSeq" id="XP_023375402.1">
    <property type="nucleotide sequence ID" value="XM_023519634.1"/>
</dbReference>
<sequence length="201" mass="21892">MRISTPFLPTPLTLWALLLIAVSPSAQTGKWDDPACTKDVVSVSRGQPAVMTCNISNPFSFVNICMMDSGDCRPIFRVVTQGDFVQDRWKLCIRGGVARLETEEAQDTQAGRYKWLLVGGQKSIVFTTLSVSEPPEPPLKLSSWGRCFVHPPPQLLVRASRARPPSVVSVNPAHFPARSPAPVSLATGCCAVPLWASWGPH</sequence>
<feature type="chain" id="PRO_5044649211" evidence="1">
    <location>
        <begin position="29"/>
        <end position="201"/>
    </location>
</feature>
<proteinExistence type="predicted"/>
<dbReference type="GO" id="GO:0005125">
    <property type="term" value="F:cytokine activity"/>
    <property type="evidence" value="ECO:0007669"/>
    <property type="project" value="InterPro"/>
</dbReference>
<protein>
    <submittedName>
        <fullName evidence="3 4">Secreted and transmembrane protein 1</fullName>
    </submittedName>
</protein>
<evidence type="ECO:0000313" key="2">
    <source>
        <dbReference type="Proteomes" id="UP000515202"/>
    </source>
</evidence>
<dbReference type="KEGG" id="pvp:105301165"/>
<evidence type="ECO:0000313" key="3">
    <source>
        <dbReference type="RefSeq" id="XP_023375400.1"/>
    </source>
</evidence>
<keyword evidence="3 4" id="KW-0812">Transmembrane</keyword>
<dbReference type="Proteomes" id="UP000515202">
    <property type="component" value="Unplaced"/>
</dbReference>
<gene>
    <name evidence="3 4 5" type="primary">SECTM1</name>
</gene>
<evidence type="ECO:0000313" key="4">
    <source>
        <dbReference type="RefSeq" id="XP_023375402.1"/>
    </source>
</evidence>
<name>A0A6P6BJY2_PTEVA</name>
<organism evidence="2 3">
    <name type="scientific">Pteropus vampyrus</name>
    <name type="common">Large flying fox</name>
    <dbReference type="NCBI Taxonomy" id="132908"/>
    <lineage>
        <taxon>Eukaryota</taxon>
        <taxon>Metazoa</taxon>
        <taxon>Chordata</taxon>
        <taxon>Craniata</taxon>
        <taxon>Vertebrata</taxon>
        <taxon>Euteleostomi</taxon>
        <taxon>Mammalia</taxon>
        <taxon>Eutheria</taxon>
        <taxon>Laurasiatheria</taxon>
        <taxon>Chiroptera</taxon>
        <taxon>Yinpterochiroptera</taxon>
        <taxon>Pteropodoidea</taxon>
        <taxon>Pteropodidae</taxon>
        <taxon>Pteropodinae</taxon>
        <taxon>Pteropus</taxon>
    </lineage>
</organism>
<dbReference type="PANTHER" id="PTHR15123:SF5">
    <property type="entry name" value="SECRETED AND TRANSMEMBRANE PROTEIN 1"/>
    <property type="match status" value="1"/>
</dbReference>
<reference evidence="3 4" key="1">
    <citation type="submission" date="2025-04" db="UniProtKB">
        <authorList>
            <consortium name="RefSeq"/>
        </authorList>
    </citation>
    <scope>IDENTIFICATION</scope>
    <source>
        <tissue evidence="3 4">Kidney</tissue>
    </source>
</reference>